<accession>S3HDA2</accession>
<keyword evidence="2" id="KW-1133">Transmembrane helix</keyword>
<proteinExistence type="predicted"/>
<dbReference type="eggNOG" id="COG2814">
    <property type="taxonomic scope" value="Bacteria"/>
</dbReference>
<feature type="transmembrane region" description="Helical" evidence="2">
    <location>
        <begin position="43"/>
        <end position="66"/>
    </location>
</feature>
<feature type="region of interest" description="Disordered" evidence="1">
    <location>
        <begin position="1"/>
        <end position="23"/>
    </location>
</feature>
<dbReference type="Proteomes" id="UP000014411">
    <property type="component" value="Unassembled WGS sequence"/>
</dbReference>
<keyword evidence="4" id="KW-1185">Reference proteome</keyword>
<evidence type="ECO:0000256" key="2">
    <source>
        <dbReference type="SAM" id="Phobius"/>
    </source>
</evidence>
<evidence type="ECO:0000313" key="4">
    <source>
        <dbReference type="Proteomes" id="UP000014411"/>
    </source>
</evidence>
<gene>
    <name evidence="3" type="ORF">RGCCGE502_19180</name>
</gene>
<dbReference type="AlphaFoldDB" id="S3HDA2"/>
<evidence type="ECO:0000256" key="1">
    <source>
        <dbReference type="SAM" id="MobiDB-lite"/>
    </source>
</evidence>
<evidence type="ECO:0000313" key="3">
    <source>
        <dbReference type="EMBL" id="EPE96782.1"/>
    </source>
</evidence>
<comment type="caution">
    <text evidence="3">The sequence shown here is derived from an EMBL/GenBank/DDBJ whole genome shotgun (WGS) entry which is preliminary data.</text>
</comment>
<dbReference type="EMBL" id="AEYE02000022">
    <property type="protein sequence ID" value="EPE96782.1"/>
    <property type="molecule type" value="Genomic_DNA"/>
</dbReference>
<dbReference type="STRING" id="990285.RGCCGE502_19180"/>
<keyword evidence="2" id="KW-0472">Membrane</keyword>
<protein>
    <submittedName>
        <fullName evidence="3">ABC transporter permease</fullName>
    </submittedName>
</protein>
<reference evidence="3 4" key="1">
    <citation type="journal article" date="2012" name="J. Bacteriol.">
        <title>Genome sequence of Rhizobium grahamii CCGE502, a broad-host-range symbiont with low nodulation competitiveness in Phaseolus vulgaris.</title>
        <authorList>
            <person name="Althabegoiti M.J."/>
            <person name="Lozano L."/>
            <person name="Torres-Tejerizo G."/>
            <person name="Ormeno-Orrillo E."/>
            <person name="Rogel M.A."/>
            <person name="Gonzalez V."/>
            <person name="Martinez-Romero E."/>
        </authorList>
    </citation>
    <scope>NUCLEOTIDE SEQUENCE [LARGE SCALE GENOMIC DNA]</scope>
    <source>
        <strain evidence="3 4">CCGE 502</strain>
    </source>
</reference>
<organism evidence="3 4">
    <name type="scientific">Rhizobium grahamii CCGE 502</name>
    <dbReference type="NCBI Taxonomy" id="990285"/>
    <lineage>
        <taxon>Bacteria</taxon>
        <taxon>Pseudomonadati</taxon>
        <taxon>Pseudomonadota</taxon>
        <taxon>Alphaproteobacteria</taxon>
        <taxon>Hyphomicrobiales</taxon>
        <taxon>Rhizobiaceae</taxon>
        <taxon>Rhizobium/Agrobacterium group</taxon>
        <taxon>Rhizobium</taxon>
    </lineage>
</organism>
<dbReference type="HOGENOM" id="CLU_2438681_0_0_5"/>
<keyword evidence="2" id="KW-0812">Transmembrane</keyword>
<feature type="compositionally biased region" description="Polar residues" evidence="1">
    <location>
        <begin position="1"/>
        <end position="10"/>
    </location>
</feature>
<sequence>MSKLQKQQQIVDDLQSGADEERPRAGMRPLLTLWLLEGFDLSLSQAGIFFFFWTGVLSACSFPVAARLSKRISLINTRTGQQILRPKGRG</sequence>
<name>S3HDA2_9HYPH</name>